<dbReference type="Proteomes" id="UP000249661">
    <property type="component" value="Unassembled WGS sequence"/>
</dbReference>
<accession>A0ACD1GRS5</accession>
<evidence type="ECO:0000313" key="2">
    <source>
        <dbReference type="Proteomes" id="UP000249661"/>
    </source>
</evidence>
<name>A0ACD1GRS5_9EURO</name>
<sequence length="2109" mass="230789">MAHHDSVNLVHFGDQTANLDSSLRALLRSAKRLPDLEQFLRHSTEVLQTGVRTLPVTKASVDEHRPAIVTVLLTICQLGYLYVYLEQQLPDFLQSAKRIMVGLCTGMLPAATAACITNASDVLRIGPEITRIAFRLGLYVSRCSHALTVVQGSWAVSVSGVTEEQLRGALQQFNETCTASPMLQPYISVIANSSFTVAGPPSSLQGFADFMHDYMPRARIISIPIFAAYHSSLIYPAIPDSIIGNSSLLDQPRNPKSSLISTHTGLTVHDALTLRNCLHIAVLDILQHLVHLVTVLKSLRTQIRTDTSLTVLGPSNAVHALEHTLNPTQTHHVQVPQLEHRGGFAIIGMAGRFPGADSLNTFWEILEKGLDLHRLIPANRVSTETHYDITGRIPNTTLTPYGCFLDNTDLFDARLFNLSAKEAAAMDPSQRLLLMTTYEALQMAGYSPGRGSSARAHRVGTFVGQTSDDYRETNAGQDVGIFWTPGIMRAFGPGRLNYHFGWDGPSYSVDTACSSSMAAIEIAAMALKNNECDMAVAGGVNMMTSSDPFAGLSRGRFLSPTGSCKTWDAAADGYCRGEGVGVLVMKRLEDAIRNRDPIQAVIRGISTNHSADAISITHPHAPTQERLFTTVSEEADVEPTEVDYVEMHGTGTQARDVAETSAVARAFSSRSRDSSPLYLGAVKSNIGHGESASGVASIIKSVLMFQKSIIPPHVGIKNVINPNIPAEQFRALNIQIPRIKMPFLAGARPRKILVNNFNAAGGNTTLLLEEHTAEQAETGGGLTQEHRSSQIVTVSAKTPHALRGNMDRLIQFLQEHPNTSISDLAYSTTARQMHHPHRKAYTVSTVQQLVSLLSEPLDETLTAAQQAPGAVFLFAGQGPLYQGMGQQLMYSSKHFFDKIQEIDQMCHSSGLPSILPCLSDTHLDFTQTSTVQEQLVTFAVGIALASLWRSWGVTPRLVCGHSLGTYAALCIAGVLSLHDSLYLVGQRARLIEKYCKRGSHAMMVIKVSAEEVENLLLVGTFSSCEVSCYNSPNSTVVGGTVEDISSLASFLSASDIHHEILRVPYAFHSAQLDQCLQSFEALARQVRFNRPAVPVASTCLGVVVSEPGVFCAEYLSRQARQLVLFGQAIQAIISRGDYNEKSTFWVDIGARPFCAPMTKSILGKQSVPSLLSMTPNQSDWLTLSQSVARAYSAGFEIDWDAIHRELETRLKFLPLPPYSFDLKSYWLQYRGDWLITKHSPTHGLKSAWRSFEPTSTIQRIEKEELVAGGGTISFVSDLNDPILRAVVTGHLVRQVALCPSPVYADMALTAATYIWNRTEPHSVPAMEIQDMTVRQPLILEGRDELLAYITISKAAKSHSATVAISTRCYAGDDMGHEAIHAQCVVIFGDGNEWMAQWAKQQYLIQNRIHSLKTAAQKGEIHKLKRSMIYRLFSSFVKYSKPFQGMDEVWMNSDLFEAAAQIRFASITTNSKFTLSPHWLDSLIHLSGFILNVSEAIPEDTVYISHGWKSMRFATSISATGHYQAYVHMQESQASGDKDVMSGDVYILEQDGNRVIGLVTDVGFKAVKRRLLDVLLPSTRAALAIAKPEQRKSRTLEAADHPRTDETPFARLRACISDETGVPVNELTEKTNLAEIGLDSLLSFAVVARLQKELQVEISRSALISSKTLGDLRPYLQAKKSGDDGDEQVDQNSSEEGTGILTPTTSIAKEPTDLFQAFKSVILVESEVDPWDVVISGTNFADLGIDSLLGLAILNAFQNQSGCRLPHSFFSDYPTFADAERYFHSRSSTSLPRFPLPVGISQDKVQSPAAVCQSVQLQGDSAYNGPALFLLLDGSGSAGSYAGIPALGSGRYSGLRVWGLNSPFVRCTQPFDISLTSMAKVYVTEIVRLDPNGPYLLGGWSVGGILAFEAAPLLRELNRVVQGLFLIDAPCPGTIPPLSQETIQLLARLGLITSKELQPQPRPQLQQQWRRPGREESIRAHFMGTIQALKPYSPLPIREDDVDDAPPLPRCLTLWASGGVWETIEKAKGAAAAASMRVAIGDDHDTATPAHRWIMEKRTTTDLGGGGGWEALLPRVDVEVVSGDHFTIMRSPQVNEVTKLVSHYIEEFLD</sequence>
<keyword evidence="2" id="KW-1185">Reference proteome</keyword>
<proteinExistence type="predicted"/>
<organism evidence="1 2">
    <name type="scientific">Aspergillus aculeatinus CBS 121060</name>
    <dbReference type="NCBI Taxonomy" id="1448322"/>
    <lineage>
        <taxon>Eukaryota</taxon>
        <taxon>Fungi</taxon>
        <taxon>Dikarya</taxon>
        <taxon>Ascomycota</taxon>
        <taxon>Pezizomycotina</taxon>
        <taxon>Eurotiomycetes</taxon>
        <taxon>Eurotiomycetidae</taxon>
        <taxon>Eurotiales</taxon>
        <taxon>Aspergillaceae</taxon>
        <taxon>Aspergillus</taxon>
        <taxon>Aspergillus subgen. Circumdati</taxon>
    </lineage>
</organism>
<protein>
    <submittedName>
        <fullName evidence="1">Ketoacyl-synt-domain-containing protein</fullName>
    </submittedName>
</protein>
<gene>
    <name evidence="1" type="ORF">BO66DRAFT_476113</name>
</gene>
<dbReference type="EMBL" id="KZ825022">
    <property type="protein sequence ID" value="RAH64074.1"/>
    <property type="molecule type" value="Genomic_DNA"/>
</dbReference>
<reference evidence="1" key="1">
    <citation type="submission" date="2018-02" db="EMBL/GenBank/DDBJ databases">
        <title>The genomes of Aspergillus section Nigri reveals drivers in fungal speciation.</title>
        <authorList>
            <consortium name="DOE Joint Genome Institute"/>
            <person name="Vesth T.C."/>
            <person name="Nybo J."/>
            <person name="Theobald S."/>
            <person name="Brandl J."/>
            <person name="Frisvad J.C."/>
            <person name="Nielsen K.F."/>
            <person name="Lyhne E.K."/>
            <person name="Kogle M.E."/>
            <person name="Kuo A."/>
            <person name="Riley R."/>
            <person name="Clum A."/>
            <person name="Nolan M."/>
            <person name="Lipzen A."/>
            <person name="Salamov A."/>
            <person name="Henrissat B."/>
            <person name="Wiebenga A."/>
            <person name="De vries R.P."/>
            <person name="Grigoriev I.V."/>
            <person name="Mortensen U.H."/>
            <person name="Andersen M.R."/>
            <person name="Baker S.E."/>
        </authorList>
    </citation>
    <scope>NUCLEOTIDE SEQUENCE</scope>
    <source>
        <strain evidence="1">CBS 121060</strain>
    </source>
</reference>
<evidence type="ECO:0000313" key="1">
    <source>
        <dbReference type="EMBL" id="RAH64074.1"/>
    </source>
</evidence>